<proteinExistence type="predicted"/>
<feature type="signal peptide" evidence="1">
    <location>
        <begin position="1"/>
        <end position="19"/>
    </location>
</feature>
<protein>
    <submittedName>
        <fullName evidence="2">Uncharacterized protein</fullName>
    </submittedName>
</protein>
<accession>A0A2K0TAF2</accession>
<gene>
    <name evidence="2" type="ORF">TGAMA5MH_05238</name>
</gene>
<dbReference type="Proteomes" id="UP000236546">
    <property type="component" value="Unassembled WGS sequence"/>
</dbReference>
<evidence type="ECO:0000313" key="3">
    <source>
        <dbReference type="Proteomes" id="UP000236546"/>
    </source>
</evidence>
<dbReference type="AlphaFoldDB" id="A0A2K0TAF2"/>
<reference evidence="2 3" key="1">
    <citation type="submission" date="2017-02" db="EMBL/GenBank/DDBJ databases">
        <title>Genomes of Trichoderma spp. with biocontrol activity.</title>
        <authorList>
            <person name="Gardiner D."/>
            <person name="Kazan K."/>
            <person name="Vos C."/>
            <person name="Harvey P."/>
        </authorList>
    </citation>
    <scope>NUCLEOTIDE SEQUENCE [LARGE SCALE GENOMIC DNA]</scope>
    <source>
        <strain evidence="2 3">A5MH</strain>
    </source>
</reference>
<evidence type="ECO:0000256" key="1">
    <source>
        <dbReference type="SAM" id="SignalP"/>
    </source>
</evidence>
<feature type="chain" id="PRO_5014345314" evidence="1">
    <location>
        <begin position="20"/>
        <end position="269"/>
    </location>
</feature>
<name>A0A2K0TAF2_9HYPO</name>
<keyword evidence="1" id="KW-0732">Signal</keyword>
<sequence>MSCKTTFILFAALTTSILARPPDVTFLCNEMPEICTNMCWAVRCAQPSFSQVFSLDPGGYGPGSQNESTVISASCRINSLCGNLHGLNKTGHRDHPYSACNVYPFSISTEGSPFSPITIPSASQVSRCVPEGEQCEQRTQLELLAQRLQKQQQRGGQQGLRQLSINFGNPGGVKYCNNDPCVNDGFEVQNSSVRRRSEEPLFKYYKTKSGITIASLDDIDMPSSITRRVGSGESIPSGFRTWFEQSREVTVHMVEDAVTQRLSAQPFVG</sequence>
<comment type="caution">
    <text evidence="2">The sequence shown here is derived from an EMBL/GenBank/DDBJ whole genome shotgun (WGS) entry which is preliminary data.</text>
</comment>
<organism evidence="2 3">
    <name type="scientific">Trichoderma gamsii</name>
    <dbReference type="NCBI Taxonomy" id="398673"/>
    <lineage>
        <taxon>Eukaryota</taxon>
        <taxon>Fungi</taxon>
        <taxon>Dikarya</taxon>
        <taxon>Ascomycota</taxon>
        <taxon>Pezizomycotina</taxon>
        <taxon>Sordariomycetes</taxon>
        <taxon>Hypocreomycetidae</taxon>
        <taxon>Hypocreales</taxon>
        <taxon>Hypocreaceae</taxon>
        <taxon>Trichoderma</taxon>
    </lineage>
</organism>
<dbReference type="EMBL" id="MTYH01000050">
    <property type="protein sequence ID" value="PNP42497.1"/>
    <property type="molecule type" value="Genomic_DNA"/>
</dbReference>
<evidence type="ECO:0000313" key="2">
    <source>
        <dbReference type="EMBL" id="PNP42497.1"/>
    </source>
</evidence>
<dbReference type="OrthoDB" id="2748312at2759"/>